<feature type="domain" description="Fringe-like glycosyltransferase" evidence="20">
    <location>
        <begin position="58"/>
        <end position="256"/>
    </location>
</feature>
<evidence type="ECO:0000313" key="22">
    <source>
        <dbReference type="Proteomes" id="UP000233020"/>
    </source>
</evidence>
<evidence type="ECO:0000256" key="7">
    <source>
        <dbReference type="ARBA" id="ARBA00022679"/>
    </source>
</evidence>
<name>A0A2K5D1M9_AOTNA</name>
<keyword evidence="9" id="KW-0479">Metal-binding</keyword>
<keyword evidence="22" id="KW-1185">Reference proteome</keyword>
<keyword evidence="14" id="KW-1015">Disulfide bond</keyword>
<dbReference type="Proteomes" id="UP000233020">
    <property type="component" value="Unplaced"/>
</dbReference>
<evidence type="ECO:0000256" key="1">
    <source>
        <dbReference type="ARBA" id="ARBA00001936"/>
    </source>
</evidence>
<sequence length="277" mass="30957">RLRLDVAKQSWAWSKCSGRLWDKSYGGGLSQQAMAGPGLNQGTFLKPLDPLTAAPLSTGNVVITNCSAAHSRQALSCKMAVEYDRFIESGRKWFCHVDDDNYVNMRALLRLLASYPHMRDVYIGKPSLDRPIQATERVSENKVRPVHFWFATGGAGFCISRGLALKMSPWASGGHFMSTAERIRLPDDCTIGYIVEALLGVPLIRSGLFHSHLENLQQVPTSELHEQVTLSYGMFENKRNAVHVKGPFSVEADPSRFRSIHCHLYPDTPWCPHTAIF</sequence>
<evidence type="ECO:0000256" key="11">
    <source>
        <dbReference type="ARBA" id="ARBA00022989"/>
    </source>
</evidence>
<reference evidence="21" key="1">
    <citation type="submission" date="2025-08" db="UniProtKB">
        <authorList>
            <consortium name="Ensembl"/>
        </authorList>
    </citation>
    <scope>IDENTIFICATION</scope>
</reference>
<proteinExistence type="inferred from homology"/>
<dbReference type="GeneTree" id="ENSGT00940000158717"/>
<keyword evidence="13" id="KW-0472">Membrane</keyword>
<dbReference type="PANTHER" id="PTHR10811">
    <property type="entry name" value="FRINGE-RELATED"/>
    <property type="match status" value="1"/>
</dbReference>
<evidence type="ECO:0000256" key="4">
    <source>
        <dbReference type="ARBA" id="ARBA00012197"/>
    </source>
</evidence>
<organism evidence="21 22">
    <name type="scientific">Aotus nancymaae</name>
    <name type="common">Ma's night monkey</name>
    <dbReference type="NCBI Taxonomy" id="37293"/>
    <lineage>
        <taxon>Eukaryota</taxon>
        <taxon>Metazoa</taxon>
        <taxon>Chordata</taxon>
        <taxon>Craniata</taxon>
        <taxon>Vertebrata</taxon>
        <taxon>Euteleostomi</taxon>
        <taxon>Mammalia</taxon>
        <taxon>Eutheria</taxon>
        <taxon>Euarchontoglires</taxon>
        <taxon>Primates</taxon>
        <taxon>Haplorrhini</taxon>
        <taxon>Platyrrhini</taxon>
        <taxon>Aotidae</taxon>
        <taxon>Aotus</taxon>
    </lineage>
</organism>
<dbReference type="GO" id="GO:0000139">
    <property type="term" value="C:Golgi membrane"/>
    <property type="evidence" value="ECO:0007669"/>
    <property type="project" value="UniProtKB-SubCell"/>
</dbReference>
<evidence type="ECO:0000256" key="10">
    <source>
        <dbReference type="ARBA" id="ARBA00022968"/>
    </source>
</evidence>
<keyword evidence="7" id="KW-0808">Transferase</keyword>
<evidence type="ECO:0000313" key="21">
    <source>
        <dbReference type="Ensembl" id="ENSANAP00000014831.1"/>
    </source>
</evidence>
<dbReference type="EC" id="2.4.1.222" evidence="4"/>
<comment type="catalytic activity">
    <reaction evidence="18">
        <text>3-O-(alpha-L-fucosyl)-L-seryl-[EGF-like domain protein] + UDP-N-acetyl-alpha-D-glucosamine = 3-O-(N-acetyl-beta-D-glucosaminyl-(1-&gt;3)-alpha-L-fucosyl)-L-seryl-[EGF-like domain protein] + UDP + H(+)</text>
        <dbReference type="Rhea" id="RHEA:70511"/>
        <dbReference type="Rhea" id="RHEA-COMP:17919"/>
        <dbReference type="Rhea" id="RHEA-COMP:17920"/>
        <dbReference type="ChEBI" id="CHEBI:15378"/>
        <dbReference type="ChEBI" id="CHEBI:57705"/>
        <dbReference type="ChEBI" id="CHEBI:58223"/>
        <dbReference type="ChEBI" id="CHEBI:189632"/>
        <dbReference type="ChEBI" id="CHEBI:189633"/>
        <dbReference type="EC" id="2.4.1.222"/>
    </reaction>
</comment>
<evidence type="ECO:0000256" key="5">
    <source>
        <dbReference type="ARBA" id="ARBA00022473"/>
    </source>
</evidence>
<comment type="similarity">
    <text evidence="3">Belongs to the glycosyltransferase 31 family.</text>
</comment>
<evidence type="ECO:0000256" key="3">
    <source>
        <dbReference type="ARBA" id="ARBA00008661"/>
    </source>
</evidence>
<keyword evidence="15" id="KW-0325">Glycoprotein</keyword>
<comment type="cofactor">
    <cofactor evidence="1">
        <name>Mn(2+)</name>
        <dbReference type="ChEBI" id="CHEBI:29035"/>
    </cofactor>
</comment>
<keyword evidence="12" id="KW-0333">Golgi apparatus</keyword>
<dbReference type="GO" id="GO:0046872">
    <property type="term" value="F:metal ion binding"/>
    <property type="evidence" value="ECO:0007669"/>
    <property type="project" value="UniProtKB-KW"/>
</dbReference>
<evidence type="ECO:0000256" key="2">
    <source>
        <dbReference type="ARBA" id="ARBA00004323"/>
    </source>
</evidence>
<evidence type="ECO:0000256" key="19">
    <source>
        <dbReference type="ARBA" id="ARBA00049245"/>
    </source>
</evidence>
<evidence type="ECO:0000256" key="8">
    <source>
        <dbReference type="ARBA" id="ARBA00022692"/>
    </source>
</evidence>
<keyword evidence="11" id="KW-1133">Transmembrane helix</keyword>
<dbReference type="Ensembl" id="ENSANAT00000032665.1">
    <property type="protein sequence ID" value="ENSANAP00000014831.1"/>
    <property type="gene ID" value="ENSANAG00000025308.1"/>
</dbReference>
<dbReference type="Gene3D" id="3.90.550.50">
    <property type="match status" value="1"/>
</dbReference>
<keyword evidence="5" id="KW-0217">Developmental protein</keyword>
<accession>A0A2K5D1M9</accession>
<reference evidence="21" key="2">
    <citation type="submission" date="2025-09" db="UniProtKB">
        <authorList>
            <consortium name="Ensembl"/>
        </authorList>
    </citation>
    <scope>IDENTIFICATION</scope>
</reference>
<comment type="subcellular location">
    <subcellularLocation>
        <location evidence="2">Golgi apparatus membrane</location>
        <topology evidence="2">Single-pass type II membrane protein</topology>
    </subcellularLocation>
</comment>
<keyword evidence="10" id="KW-0735">Signal-anchor</keyword>
<gene>
    <name evidence="21" type="primary">LFNG</name>
</gene>
<keyword evidence="6" id="KW-0328">Glycosyltransferase</keyword>
<evidence type="ECO:0000256" key="6">
    <source>
        <dbReference type="ARBA" id="ARBA00022676"/>
    </source>
</evidence>
<dbReference type="FunFam" id="3.90.550.50:FF:000003">
    <property type="entry name" value="Beta-1,3-N-acetylglucosaminyltransferase"/>
    <property type="match status" value="1"/>
</dbReference>
<evidence type="ECO:0000256" key="12">
    <source>
        <dbReference type="ARBA" id="ARBA00023034"/>
    </source>
</evidence>
<keyword evidence="8" id="KW-0812">Transmembrane</keyword>
<comment type="catalytic activity">
    <reaction evidence="19">
        <text>3-O-(alpha-L-fucosyl)-L-threonyl-[EGF-like domain protein] + UDP-N-acetyl-alpha-D-glucosamine = 3-O-(N-acetyl-beta-D-glucosaminyl-(1-&gt;3)-alpha-L-fucosyl)-L-threonyl-[EGF-like domain protein] + UDP + H(+)</text>
        <dbReference type="Rhea" id="RHEA:70531"/>
        <dbReference type="Rhea" id="RHEA-COMP:17922"/>
        <dbReference type="Rhea" id="RHEA-COMP:17923"/>
        <dbReference type="ChEBI" id="CHEBI:15378"/>
        <dbReference type="ChEBI" id="CHEBI:57705"/>
        <dbReference type="ChEBI" id="CHEBI:58223"/>
        <dbReference type="ChEBI" id="CHEBI:189631"/>
        <dbReference type="ChEBI" id="CHEBI:189634"/>
        <dbReference type="EC" id="2.4.1.222"/>
    </reaction>
</comment>
<evidence type="ECO:0000256" key="16">
    <source>
        <dbReference type="ARBA" id="ARBA00023211"/>
    </source>
</evidence>
<evidence type="ECO:0000256" key="14">
    <source>
        <dbReference type="ARBA" id="ARBA00023157"/>
    </source>
</evidence>
<keyword evidence="16" id="KW-0464">Manganese</keyword>
<evidence type="ECO:0000256" key="15">
    <source>
        <dbReference type="ARBA" id="ARBA00023180"/>
    </source>
</evidence>
<protein>
    <recommendedName>
        <fullName evidence="17">O-fucosylpeptide 3-beta-N-acetylglucosaminyltransferase</fullName>
        <ecNumber evidence="4">2.4.1.222</ecNumber>
    </recommendedName>
    <alternativeName>
        <fullName evidence="17">O-fucosylpeptide 3-beta-N-acetylglucosaminyltransferase</fullName>
    </alternativeName>
</protein>
<evidence type="ECO:0000259" key="20">
    <source>
        <dbReference type="Pfam" id="PF02434"/>
    </source>
</evidence>
<evidence type="ECO:0000256" key="13">
    <source>
        <dbReference type="ARBA" id="ARBA00023136"/>
    </source>
</evidence>
<evidence type="ECO:0000256" key="9">
    <source>
        <dbReference type="ARBA" id="ARBA00022723"/>
    </source>
</evidence>
<dbReference type="AlphaFoldDB" id="A0A2K5D1M9"/>
<evidence type="ECO:0000256" key="18">
    <source>
        <dbReference type="ARBA" id="ARBA00047713"/>
    </source>
</evidence>
<evidence type="ECO:0000256" key="17">
    <source>
        <dbReference type="ARBA" id="ARBA00029637"/>
    </source>
</evidence>
<dbReference type="Pfam" id="PF02434">
    <property type="entry name" value="Fringe"/>
    <property type="match status" value="1"/>
</dbReference>
<dbReference type="InterPro" id="IPR003378">
    <property type="entry name" value="Fringe-like_glycosylTrfase"/>
</dbReference>
<dbReference type="GO" id="GO:0033829">
    <property type="term" value="F:O-fucosylpeptide 3-beta-N-acetylglucosaminyltransferase activity"/>
    <property type="evidence" value="ECO:0007669"/>
    <property type="project" value="UniProtKB-EC"/>
</dbReference>